<dbReference type="Pfam" id="PF20789">
    <property type="entry name" value="4HBT_3C"/>
    <property type="match status" value="1"/>
</dbReference>
<evidence type="ECO:0000259" key="2">
    <source>
        <dbReference type="Pfam" id="PF20789"/>
    </source>
</evidence>
<dbReference type="InterPro" id="IPR042171">
    <property type="entry name" value="Acyl-CoA_hotdog"/>
</dbReference>
<dbReference type="EMBL" id="LLEI02000021">
    <property type="protein sequence ID" value="OAJ95135.1"/>
    <property type="molecule type" value="Genomic_DNA"/>
</dbReference>
<protein>
    <submittedName>
        <fullName evidence="3">Acyl-CoA thioesterase II</fullName>
    </submittedName>
</protein>
<dbReference type="InterPro" id="IPR049449">
    <property type="entry name" value="TesB_ACOT8-like_N"/>
</dbReference>
<comment type="caution">
    <text evidence="3">The sequence shown here is derived from an EMBL/GenBank/DDBJ whole genome shotgun (WGS) entry which is preliminary data.</text>
</comment>
<sequence>MHIDQLLQQAKHCIINQESMTFPESWGQGRTAFGGLSAAILYAAMRQHVEGNRPLRSLTTNFVGPLLAETPFTFEIELLREGKSASQLAARIIQNDQVAVIQQACFGIERFSEIEVPSLDIHEMPSPLSLPRVPVIQGVTPSFIGNIDLAIAQGEMPYSGKMVSDLSGWMRFKHAPQEITDAHLICLIDAWPPAVLQMMSQPAPASTMMWNLEFIHPHQPMRPDEFLAYKATTRQAANGYAHLEADIWDNSGELIAISRQSVAVFS</sequence>
<dbReference type="PANTHER" id="PTHR38110">
    <property type="entry name" value="CHROMOSOME 23, WHOLE GENOME SHOTGUN SEQUENCE"/>
    <property type="match status" value="1"/>
</dbReference>
<dbReference type="Pfam" id="PF13622">
    <property type="entry name" value="4HBT_3"/>
    <property type="match status" value="1"/>
</dbReference>
<dbReference type="Gene3D" id="2.40.160.210">
    <property type="entry name" value="Acyl-CoA thioesterase, double hotdog domain"/>
    <property type="match status" value="1"/>
</dbReference>
<name>A0A177Y3T1_9VIBR</name>
<dbReference type="RefSeq" id="WP_054962111.1">
    <property type="nucleotide sequence ID" value="NZ_LLEI02000021.1"/>
</dbReference>
<feature type="domain" description="Acyl-CoA thioesterase-like N-terminal HotDog" evidence="1">
    <location>
        <begin position="23"/>
        <end position="107"/>
    </location>
</feature>
<reference evidence="3 4" key="1">
    <citation type="journal article" date="2016" name="Syst. Appl. Microbiol.">
        <title>Vibrio bivalvicida sp. nov., a novel larval pathogen for bivalve molluscs reared in a hatchery.</title>
        <authorList>
            <person name="Dubert J."/>
            <person name="Romalde J.L."/>
            <person name="Prado S."/>
            <person name="Barja J.L."/>
        </authorList>
    </citation>
    <scope>NUCLEOTIDE SEQUENCE [LARGE SCALE GENOMIC DNA]</scope>
    <source>
        <strain evidence="3 4">605</strain>
    </source>
</reference>
<organism evidence="3 4">
    <name type="scientific">Vibrio bivalvicida</name>
    <dbReference type="NCBI Taxonomy" id="1276888"/>
    <lineage>
        <taxon>Bacteria</taxon>
        <taxon>Pseudomonadati</taxon>
        <taxon>Pseudomonadota</taxon>
        <taxon>Gammaproteobacteria</taxon>
        <taxon>Vibrionales</taxon>
        <taxon>Vibrionaceae</taxon>
        <taxon>Vibrio</taxon>
        <taxon>Vibrio oreintalis group</taxon>
    </lineage>
</organism>
<dbReference type="PANTHER" id="PTHR38110:SF1">
    <property type="entry name" value="THIOESTERASE DOMAIN-CONTAINING PROTEIN"/>
    <property type="match status" value="1"/>
</dbReference>
<evidence type="ECO:0000259" key="1">
    <source>
        <dbReference type="Pfam" id="PF13622"/>
    </source>
</evidence>
<proteinExistence type="predicted"/>
<dbReference type="SUPFAM" id="SSF54637">
    <property type="entry name" value="Thioesterase/thiol ester dehydrase-isomerase"/>
    <property type="match status" value="2"/>
</dbReference>
<accession>A0A177Y3T1</accession>
<gene>
    <name evidence="3" type="ORF">APB76_07590</name>
</gene>
<evidence type="ECO:0000313" key="3">
    <source>
        <dbReference type="EMBL" id="OAJ95135.1"/>
    </source>
</evidence>
<dbReference type="Proteomes" id="UP000078406">
    <property type="component" value="Unassembled WGS sequence"/>
</dbReference>
<feature type="domain" description="Acyl-CoA thioesterase-like C-terminal" evidence="2">
    <location>
        <begin position="130"/>
        <end position="264"/>
    </location>
</feature>
<dbReference type="CDD" id="cd03445">
    <property type="entry name" value="Thioesterase_II_repeat2"/>
    <property type="match status" value="1"/>
</dbReference>
<dbReference type="InterPro" id="IPR052389">
    <property type="entry name" value="Sec_Metab_Biosynth-Assoc"/>
</dbReference>
<dbReference type="InterPro" id="IPR049450">
    <property type="entry name" value="ACOT8-like_C"/>
</dbReference>
<dbReference type="InterPro" id="IPR029069">
    <property type="entry name" value="HotDog_dom_sf"/>
</dbReference>
<evidence type="ECO:0000313" key="4">
    <source>
        <dbReference type="Proteomes" id="UP000078406"/>
    </source>
</evidence>
<dbReference type="AlphaFoldDB" id="A0A177Y3T1"/>